<accession>A0A0K2SW09</accession>
<dbReference type="AlphaFoldDB" id="A0A0K2SW09"/>
<name>A0A0K2SW09_LEPSM</name>
<organism evidence="1">
    <name type="scientific">Lepeophtheirus salmonis</name>
    <name type="common">Salmon louse</name>
    <name type="synonym">Caligus salmonis</name>
    <dbReference type="NCBI Taxonomy" id="72036"/>
    <lineage>
        <taxon>Eukaryota</taxon>
        <taxon>Metazoa</taxon>
        <taxon>Ecdysozoa</taxon>
        <taxon>Arthropoda</taxon>
        <taxon>Crustacea</taxon>
        <taxon>Multicrustacea</taxon>
        <taxon>Hexanauplia</taxon>
        <taxon>Copepoda</taxon>
        <taxon>Siphonostomatoida</taxon>
        <taxon>Caligidae</taxon>
        <taxon>Lepeophtheirus</taxon>
    </lineage>
</organism>
<evidence type="ECO:0000313" key="1">
    <source>
        <dbReference type="EMBL" id="CDW17567.1"/>
    </source>
</evidence>
<proteinExistence type="predicted"/>
<sequence>MSKEPLKIPSGLIWVTYQGTEPLSIC</sequence>
<reference evidence="1" key="1">
    <citation type="submission" date="2014-05" db="EMBL/GenBank/DDBJ databases">
        <authorList>
            <person name="Chronopoulou M."/>
        </authorList>
    </citation>
    <scope>NUCLEOTIDE SEQUENCE</scope>
    <source>
        <tissue evidence="1">Whole organism</tissue>
    </source>
</reference>
<dbReference type="EMBL" id="HACA01000206">
    <property type="protein sequence ID" value="CDW17567.1"/>
    <property type="molecule type" value="Transcribed_RNA"/>
</dbReference>
<protein>
    <submittedName>
        <fullName evidence="1">Uncharacterized protein</fullName>
    </submittedName>
</protein>